<dbReference type="InterPro" id="IPR000873">
    <property type="entry name" value="AMP-dep_synth/lig_dom"/>
</dbReference>
<gene>
    <name evidence="2" type="ORF">BJ998_001321</name>
</gene>
<feature type="domain" description="AMP-dependent synthetase/ligase" evidence="1">
    <location>
        <begin position="50"/>
        <end position="398"/>
    </location>
</feature>
<evidence type="ECO:0000313" key="2">
    <source>
        <dbReference type="EMBL" id="MBB5890125.1"/>
    </source>
</evidence>
<dbReference type="InterPro" id="IPR042099">
    <property type="entry name" value="ANL_N_sf"/>
</dbReference>
<dbReference type="Gene3D" id="3.40.50.12780">
    <property type="entry name" value="N-terminal domain of ligase-like"/>
    <property type="match status" value="1"/>
</dbReference>
<keyword evidence="2" id="KW-0436">Ligase</keyword>
<comment type="caution">
    <text evidence="2">The sequence shown here is derived from an EMBL/GenBank/DDBJ whole genome shotgun (WGS) entry which is preliminary data.</text>
</comment>
<dbReference type="EMBL" id="JACHIR010000001">
    <property type="protein sequence ID" value="MBB5890125.1"/>
    <property type="molecule type" value="Genomic_DNA"/>
</dbReference>
<proteinExistence type="predicted"/>
<accession>A0A7W9KCU5</accession>
<dbReference type="PROSITE" id="PS00455">
    <property type="entry name" value="AMP_BINDING"/>
    <property type="match status" value="1"/>
</dbReference>
<dbReference type="GO" id="GO:0016405">
    <property type="term" value="F:CoA-ligase activity"/>
    <property type="evidence" value="ECO:0007669"/>
    <property type="project" value="TreeGrafter"/>
</dbReference>
<sequence>MITKEERARINADTELGAGNVLHRIKAYGRPLDEPVLWTDGTWQAPDGSRPEVLTLGELYEIVETYAGFYASKGIKPRDVVGVLTASSTEFAINFMAVNSLGAIPSFANAKLRPEIAREYIRRQGASGAVTDAERHETLAQSGELGFVVTADDVRPEHREHLPKTGWPYRHDKTDPIIISHSSGTTGMPKAVPHTHETLLYAQLHRLKLSVGGSMGRLLVALPGNHNAAMSVMMFGLLLGSPVMMLSSQRGEDVLDAVQKFKPTTVFGFSGTYAQMATADLSQWDTSSIEAYYNTGDAAHEAHIRVLVGLGSHEEIGPDLKPHRVPGSVFTDGLGSSETGYSIFHNGHKPGSASFGRCIGKPMSFAQAAVLSEDGRPLPPGEIGRLGVKSPTLTPGYWNDSITWHRLRLGGYWLTGDLSYQDEEGNFYHLDRVPDAIRTKDGIVFSTRTEELLLANRPELVDCTVTAIVEDGVQADWDGDGIGEAYVLLQFAGAEDPAEDLTAWVNEVLAQHGFPPVTRALRMDYTDVTVGVTGKVLKRVMRERAKELVARAEGK</sequence>
<keyword evidence="3" id="KW-1185">Reference proteome</keyword>
<name>A0A7W9KCU5_9PSEU</name>
<dbReference type="CDD" id="cd04433">
    <property type="entry name" value="AFD_class_I"/>
    <property type="match status" value="1"/>
</dbReference>
<reference evidence="2 3" key="1">
    <citation type="submission" date="2020-08" db="EMBL/GenBank/DDBJ databases">
        <title>Sequencing the genomes of 1000 actinobacteria strains.</title>
        <authorList>
            <person name="Klenk H.-P."/>
        </authorList>
    </citation>
    <scope>NUCLEOTIDE SEQUENCE [LARGE SCALE GENOMIC DNA]</scope>
    <source>
        <strain evidence="2 3">DSM 43851</strain>
    </source>
</reference>
<protein>
    <submittedName>
        <fullName evidence="2">Acyl-coenzyme A synthetase/AMP-(Fatty) acid ligase</fullName>
    </submittedName>
</protein>
<dbReference type="Proteomes" id="UP000585638">
    <property type="component" value="Unassembled WGS sequence"/>
</dbReference>
<organism evidence="2 3">
    <name type="scientific">Kutzneria kofuensis</name>
    <dbReference type="NCBI Taxonomy" id="103725"/>
    <lineage>
        <taxon>Bacteria</taxon>
        <taxon>Bacillati</taxon>
        <taxon>Actinomycetota</taxon>
        <taxon>Actinomycetes</taxon>
        <taxon>Pseudonocardiales</taxon>
        <taxon>Pseudonocardiaceae</taxon>
        <taxon>Kutzneria</taxon>
    </lineage>
</organism>
<dbReference type="InterPro" id="IPR020845">
    <property type="entry name" value="AMP-binding_CS"/>
</dbReference>
<dbReference type="Pfam" id="PF00501">
    <property type="entry name" value="AMP-binding"/>
    <property type="match status" value="1"/>
</dbReference>
<dbReference type="AlphaFoldDB" id="A0A7W9KCU5"/>
<evidence type="ECO:0000259" key="1">
    <source>
        <dbReference type="Pfam" id="PF00501"/>
    </source>
</evidence>
<dbReference type="RefSeq" id="WP_184859403.1">
    <property type="nucleotide sequence ID" value="NZ_BAAAWY010000025.1"/>
</dbReference>
<dbReference type="SUPFAM" id="SSF56801">
    <property type="entry name" value="Acetyl-CoA synthetase-like"/>
    <property type="match status" value="1"/>
</dbReference>
<evidence type="ECO:0000313" key="3">
    <source>
        <dbReference type="Proteomes" id="UP000585638"/>
    </source>
</evidence>
<dbReference type="PANTHER" id="PTHR24096">
    <property type="entry name" value="LONG-CHAIN-FATTY-ACID--COA LIGASE"/>
    <property type="match status" value="1"/>
</dbReference>